<feature type="transmembrane region" description="Helical" evidence="7">
    <location>
        <begin position="270"/>
        <end position="292"/>
    </location>
</feature>
<dbReference type="GO" id="GO:0016740">
    <property type="term" value="F:transferase activity"/>
    <property type="evidence" value="ECO:0007669"/>
    <property type="project" value="UniProtKB-KW"/>
</dbReference>
<evidence type="ECO:0000256" key="5">
    <source>
        <dbReference type="ARBA" id="ARBA00022989"/>
    </source>
</evidence>
<keyword evidence="2" id="KW-0328">Glycosyltransferase</keyword>
<keyword evidence="3 9" id="KW-0808">Transferase</keyword>
<feature type="domain" description="Glycosyltransferase 2-like" evidence="8">
    <location>
        <begin position="9"/>
        <end position="170"/>
    </location>
</feature>
<dbReference type="InterPro" id="IPR001173">
    <property type="entry name" value="Glyco_trans_2-like"/>
</dbReference>
<proteinExistence type="predicted"/>
<dbReference type="Pfam" id="PF00535">
    <property type="entry name" value="Glycos_transf_2"/>
    <property type="match status" value="1"/>
</dbReference>
<dbReference type="SUPFAM" id="SSF53448">
    <property type="entry name" value="Nucleotide-diphospho-sugar transferases"/>
    <property type="match status" value="1"/>
</dbReference>
<reference evidence="9 10" key="1">
    <citation type="submission" date="2021-08" db="EMBL/GenBank/DDBJ databases">
        <title>Complete genome sequence of Leptospira kobayashii strain E30.</title>
        <authorList>
            <person name="Nakao R."/>
            <person name="Nakamura S."/>
            <person name="Masuzawa T."/>
            <person name="Koizumi N."/>
        </authorList>
    </citation>
    <scope>NUCLEOTIDE SEQUENCE [LARGE SCALE GENOMIC DNA]</scope>
    <source>
        <strain evidence="9 10">E30</strain>
    </source>
</reference>
<dbReference type="PANTHER" id="PTHR48090:SF1">
    <property type="entry name" value="PROPHAGE BACTOPRENOL GLUCOSYL TRANSFERASE HOMOLOG"/>
    <property type="match status" value="1"/>
</dbReference>
<keyword evidence="5 7" id="KW-1133">Transmembrane helix</keyword>
<keyword evidence="10" id="KW-1185">Reference proteome</keyword>
<evidence type="ECO:0000256" key="3">
    <source>
        <dbReference type="ARBA" id="ARBA00022679"/>
    </source>
</evidence>
<comment type="subcellular location">
    <subcellularLocation>
        <location evidence="1">Membrane</location>
        <topology evidence="1">Multi-pass membrane protein</topology>
    </subcellularLocation>
</comment>
<dbReference type="CDD" id="cd04187">
    <property type="entry name" value="DPM1_like_bac"/>
    <property type="match status" value="1"/>
</dbReference>
<keyword evidence="4 7" id="KW-0812">Transmembrane</keyword>
<accession>A0ABN6KHR4</accession>
<dbReference type="RefSeq" id="WP_109019425.1">
    <property type="nucleotide sequence ID" value="NZ_AP025028.1"/>
</dbReference>
<dbReference type="PANTHER" id="PTHR48090">
    <property type="entry name" value="UNDECAPRENYL-PHOSPHATE 4-DEOXY-4-FORMAMIDO-L-ARABINOSE TRANSFERASE-RELATED"/>
    <property type="match status" value="1"/>
</dbReference>
<sequence>MKSSLPQISVIAPFYNEETGAKEFFLRVESVLSKLPYSYEIIAINDGSRDNTFPILLSEQKRNPKIKLLNFSRNFGKEAALSAGLAYSSGDMIIPIDSDLQDPPEIIPDMIQKWKEGYEVIYAKRKERAGETWFKKLTANFFYKSISYMSDVDIPRDVGDFRLIDRKVVDAINSLGERNRFMKGIFAWVGFKHTFIEYDRDARFEGNTKWNYWKLWNFALDGILMFSTIPLKIWSYIGFAVSGFAFFYLIFRIVRVLIRGIDVPGYDSTIVIVLFLGGIQLIGIGVLGEYIARVFHEVKQRPVYLVSETIGFKTDSKPKKRK</sequence>
<dbReference type="EMBL" id="AP025028">
    <property type="protein sequence ID" value="BDA79152.1"/>
    <property type="molecule type" value="Genomic_DNA"/>
</dbReference>
<gene>
    <name evidence="9" type="ORF">LPTSP3_g20820</name>
</gene>
<evidence type="ECO:0000256" key="2">
    <source>
        <dbReference type="ARBA" id="ARBA00022676"/>
    </source>
</evidence>
<evidence type="ECO:0000256" key="7">
    <source>
        <dbReference type="SAM" id="Phobius"/>
    </source>
</evidence>
<evidence type="ECO:0000256" key="1">
    <source>
        <dbReference type="ARBA" id="ARBA00004141"/>
    </source>
</evidence>
<keyword evidence="6 7" id="KW-0472">Membrane</keyword>
<feature type="transmembrane region" description="Helical" evidence="7">
    <location>
        <begin position="233"/>
        <end position="258"/>
    </location>
</feature>
<dbReference type="Gene3D" id="3.90.550.10">
    <property type="entry name" value="Spore Coat Polysaccharide Biosynthesis Protein SpsA, Chain A"/>
    <property type="match status" value="1"/>
</dbReference>
<name>A0ABN6KHR4_9LEPT</name>
<evidence type="ECO:0000256" key="4">
    <source>
        <dbReference type="ARBA" id="ARBA00022692"/>
    </source>
</evidence>
<organism evidence="9 10">
    <name type="scientific">Leptospira kobayashii</name>
    <dbReference type="NCBI Taxonomy" id="1917830"/>
    <lineage>
        <taxon>Bacteria</taxon>
        <taxon>Pseudomonadati</taxon>
        <taxon>Spirochaetota</taxon>
        <taxon>Spirochaetia</taxon>
        <taxon>Leptospirales</taxon>
        <taxon>Leptospiraceae</taxon>
        <taxon>Leptospira</taxon>
    </lineage>
</organism>
<evidence type="ECO:0000313" key="10">
    <source>
        <dbReference type="Proteomes" id="UP000245263"/>
    </source>
</evidence>
<protein>
    <submittedName>
        <fullName evidence="9">Glycosyl transferase</fullName>
    </submittedName>
</protein>
<dbReference type="InterPro" id="IPR029044">
    <property type="entry name" value="Nucleotide-diphossugar_trans"/>
</dbReference>
<evidence type="ECO:0000256" key="6">
    <source>
        <dbReference type="ARBA" id="ARBA00023136"/>
    </source>
</evidence>
<dbReference type="InterPro" id="IPR050256">
    <property type="entry name" value="Glycosyltransferase_2"/>
</dbReference>
<evidence type="ECO:0000259" key="8">
    <source>
        <dbReference type="Pfam" id="PF00535"/>
    </source>
</evidence>
<evidence type="ECO:0000313" key="9">
    <source>
        <dbReference type="EMBL" id="BDA79152.1"/>
    </source>
</evidence>
<dbReference type="Proteomes" id="UP000245263">
    <property type="component" value="Chromosome 1"/>
</dbReference>